<dbReference type="PROSITE" id="PS00012">
    <property type="entry name" value="PHOSPHOPANTETHEINE"/>
    <property type="match status" value="1"/>
</dbReference>
<dbReference type="RefSeq" id="WP_284102255.1">
    <property type="nucleotide sequence ID" value="NZ_JARRAF010000027.1"/>
</dbReference>
<dbReference type="Proteomes" id="UP001172778">
    <property type="component" value="Unassembled WGS sequence"/>
</dbReference>
<keyword evidence="2" id="KW-0597">Phosphoprotein</keyword>
<dbReference type="Gene3D" id="1.10.1200.10">
    <property type="entry name" value="ACP-like"/>
    <property type="match status" value="1"/>
</dbReference>
<evidence type="ECO:0000313" key="4">
    <source>
        <dbReference type="EMBL" id="MDK2125940.1"/>
    </source>
</evidence>
<reference evidence="4" key="1">
    <citation type="submission" date="2023-03" db="EMBL/GenBank/DDBJ databases">
        <title>Chitinimonas shenzhenensis gen. nov., sp. nov., a novel member of family Burkholderiaceae isolated from activated sludge collected in Shen Zhen, China.</title>
        <authorList>
            <person name="Wang X."/>
        </authorList>
    </citation>
    <scope>NUCLEOTIDE SEQUENCE</scope>
    <source>
        <strain evidence="4">DQS-5</strain>
    </source>
</reference>
<proteinExistence type="predicted"/>
<dbReference type="InterPro" id="IPR006162">
    <property type="entry name" value="Ppantetheine_attach_site"/>
</dbReference>
<dbReference type="Pfam" id="PF00550">
    <property type="entry name" value="PP-binding"/>
    <property type="match status" value="1"/>
</dbReference>
<evidence type="ECO:0000313" key="5">
    <source>
        <dbReference type="Proteomes" id="UP001172778"/>
    </source>
</evidence>
<evidence type="ECO:0000259" key="3">
    <source>
        <dbReference type="PROSITE" id="PS50075"/>
    </source>
</evidence>
<comment type="caution">
    <text evidence="4">The sequence shown here is derived from an EMBL/GenBank/DDBJ whole genome shotgun (WGS) entry which is preliminary data.</text>
</comment>
<gene>
    <name evidence="4" type="ORF">PZA18_17990</name>
</gene>
<sequence length="92" mass="10212">MNQAVMEVTSNLDERLKRCVLDVLKLDLPTSAIADETSLYELGLDSLSVVDLLMAIESTFGIAIDVEELSAELFGQFLTLRDFLQQKATHAH</sequence>
<evidence type="ECO:0000256" key="2">
    <source>
        <dbReference type="ARBA" id="ARBA00022553"/>
    </source>
</evidence>
<keyword evidence="1" id="KW-0596">Phosphopantetheine</keyword>
<dbReference type="InterPro" id="IPR009081">
    <property type="entry name" value="PP-bd_ACP"/>
</dbReference>
<dbReference type="InterPro" id="IPR020806">
    <property type="entry name" value="PKS_PP-bd"/>
</dbReference>
<organism evidence="4 5">
    <name type="scientific">Parachitinimonas caeni</name>
    <dbReference type="NCBI Taxonomy" id="3031301"/>
    <lineage>
        <taxon>Bacteria</taxon>
        <taxon>Pseudomonadati</taxon>
        <taxon>Pseudomonadota</taxon>
        <taxon>Betaproteobacteria</taxon>
        <taxon>Neisseriales</taxon>
        <taxon>Chitinibacteraceae</taxon>
        <taxon>Parachitinimonas</taxon>
    </lineage>
</organism>
<evidence type="ECO:0000256" key="1">
    <source>
        <dbReference type="ARBA" id="ARBA00022450"/>
    </source>
</evidence>
<dbReference type="InterPro" id="IPR036736">
    <property type="entry name" value="ACP-like_sf"/>
</dbReference>
<dbReference type="SMART" id="SM00823">
    <property type="entry name" value="PKS_PP"/>
    <property type="match status" value="1"/>
</dbReference>
<protein>
    <submittedName>
        <fullName evidence="4">Acyl carrier protein</fullName>
    </submittedName>
</protein>
<feature type="domain" description="Carrier" evidence="3">
    <location>
        <begin position="10"/>
        <end position="91"/>
    </location>
</feature>
<name>A0ABT7E0V5_9NEIS</name>
<dbReference type="EMBL" id="JARRAF010000027">
    <property type="protein sequence ID" value="MDK2125940.1"/>
    <property type="molecule type" value="Genomic_DNA"/>
</dbReference>
<dbReference type="PROSITE" id="PS50075">
    <property type="entry name" value="CARRIER"/>
    <property type="match status" value="1"/>
</dbReference>
<dbReference type="SUPFAM" id="SSF47336">
    <property type="entry name" value="ACP-like"/>
    <property type="match status" value="1"/>
</dbReference>
<accession>A0ABT7E0V5</accession>
<keyword evidence="5" id="KW-1185">Reference proteome</keyword>